<dbReference type="InterPro" id="IPR008538">
    <property type="entry name" value="Uma2"/>
</dbReference>
<dbReference type="InterPro" id="IPR012296">
    <property type="entry name" value="Nuclease_put_TT1808"/>
</dbReference>
<dbReference type="STRING" id="272123.Anacy_2839"/>
<dbReference type="CDD" id="cd06260">
    <property type="entry name" value="DUF820-like"/>
    <property type="match status" value="1"/>
</dbReference>
<protein>
    <recommendedName>
        <fullName evidence="1">Putative restriction endonuclease domain-containing protein</fullName>
    </recommendedName>
</protein>
<sequence length="212" mass="24404">MVNLGRNSNNDSDSTEKVTLDEFISWYPENTDHRYELHDGVIVEIPKPKGKHSKLAGFISGKLFVEIQRSQLPFFIPRECIIKSRDGKSGYEPDVIVLDEAAIVNEPRWEAESIITQGNSVKLIIEVVSTNWRDDYFKKLGEYEELEIPEYWIFDYLALGGRNFIGNPKQPTISIYELVEGEYQVTQVRGNETLKSPTFPELNLTVEQIFQL</sequence>
<dbReference type="OrthoDB" id="428427at2"/>
<dbReference type="Pfam" id="PF05685">
    <property type="entry name" value="Uma2"/>
    <property type="match status" value="1"/>
</dbReference>
<dbReference type="PATRIC" id="fig|272123.3.peg.3100"/>
<dbReference type="AlphaFoldDB" id="K9ZGH0"/>
<accession>K9ZGH0</accession>
<name>K9ZGH0_ANACC</name>
<dbReference type="KEGG" id="acy:Anacy_2839"/>
<dbReference type="PANTHER" id="PTHR34107:SF2">
    <property type="entry name" value="SLL0888 PROTEIN"/>
    <property type="match status" value="1"/>
</dbReference>
<feature type="domain" description="Putative restriction endonuclease" evidence="1">
    <location>
        <begin position="21"/>
        <end position="207"/>
    </location>
</feature>
<gene>
    <name evidence="2" type="ordered locus">Anacy_2839</name>
</gene>
<reference evidence="3" key="1">
    <citation type="journal article" date="2013" name="Proc. Natl. Acad. Sci. U.S.A.">
        <title>Improving the coverage of the cyanobacterial phylum using diversity-driven genome sequencing.</title>
        <authorList>
            <person name="Shih P.M."/>
            <person name="Wu D."/>
            <person name="Latifi A."/>
            <person name="Axen S.D."/>
            <person name="Fewer D.P."/>
            <person name="Talla E."/>
            <person name="Calteau A."/>
            <person name="Cai F."/>
            <person name="Tandeau de Marsac N."/>
            <person name="Rippka R."/>
            <person name="Herdman M."/>
            <person name="Sivonen K."/>
            <person name="Coursin T."/>
            <person name="Laurent T."/>
            <person name="Goodwin L."/>
            <person name="Nolan M."/>
            <person name="Davenport K.W."/>
            <person name="Han C.S."/>
            <person name="Rubin E.M."/>
            <person name="Eisen J.A."/>
            <person name="Woyke T."/>
            <person name="Gugger M."/>
            <person name="Kerfeld C.A."/>
        </authorList>
    </citation>
    <scope>NUCLEOTIDE SEQUENCE [LARGE SCALE GENOMIC DNA]</scope>
    <source>
        <strain evidence="3">ATCC 27899 / PCC 7122</strain>
    </source>
</reference>
<dbReference type="eggNOG" id="COG4636">
    <property type="taxonomic scope" value="Bacteria"/>
</dbReference>
<evidence type="ECO:0000259" key="1">
    <source>
        <dbReference type="Pfam" id="PF05685"/>
    </source>
</evidence>
<dbReference type="HOGENOM" id="CLU_076312_5_0_3"/>
<dbReference type="InterPro" id="IPR011335">
    <property type="entry name" value="Restrct_endonuc-II-like"/>
</dbReference>
<dbReference type="EMBL" id="CP003659">
    <property type="protein sequence ID" value="AFZ58271.1"/>
    <property type="molecule type" value="Genomic_DNA"/>
</dbReference>
<dbReference type="PANTHER" id="PTHR34107">
    <property type="entry name" value="SLL0198 PROTEIN-RELATED"/>
    <property type="match status" value="1"/>
</dbReference>
<keyword evidence="3" id="KW-1185">Reference proteome</keyword>
<dbReference type="Proteomes" id="UP000010474">
    <property type="component" value="Chromosome"/>
</dbReference>
<evidence type="ECO:0000313" key="3">
    <source>
        <dbReference type="Proteomes" id="UP000010474"/>
    </source>
</evidence>
<dbReference type="SUPFAM" id="SSF52980">
    <property type="entry name" value="Restriction endonuclease-like"/>
    <property type="match status" value="1"/>
</dbReference>
<dbReference type="Gene3D" id="3.90.1570.10">
    <property type="entry name" value="tt1808, chain A"/>
    <property type="match status" value="1"/>
</dbReference>
<evidence type="ECO:0000313" key="2">
    <source>
        <dbReference type="EMBL" id="AFZ58271.1"/>
    </source>
</evidence>
<proteinExistence type="predicted"/>
<organism evidence="2 3">
    <name type="scientific">Anabaena cylindrica (strain ATCC 27899 / PCC 7122)</name>
    <dbReference type="NCBI Taxonomy" id="272123"/>
    <lineage>
        <taxon>Bacteria</taxon>
        <taxon>Bacillati</taxon>
        <taxon>Cyanobacteriota</taxon>
        <taxon>Cyanophyceae</taxon>
        <taxon>Nostocales</taxon>
        <taxon>Nostocaceae</taxon>
        <taxon>Anabaena</taxon>
    </lineage>
</organism>